<dbReference type="AlphaFoldDB" id="A0A169P568"/>
<keyword evidence="2" id="KW-1133">Transmembrane helix</keyword>
<evidence type="ECO:0000313" key="5">
    <source>
        <dbReference type="Proteomes" id="UP000217676"/>
    </source>
</evidence>
<keyword evidence="2" id="KW-0812">Transmembrane</keyword>
<feature type="domain" description="Cytoskeleton protein RodZ-like C-terminal" evidence="3">
    <location>
        <begin position="196"/>
        <end position="265"/>
    </location>
</feature>
<feature type="compositionally biased region" description="Low complexity" evidence="1">
    <location>
        <begin position="351"/>
        <end position="376"/>
    </location>
</feature>
<dbReference type="PANTHER" id="PTHR34475">
    <property type="match status" value="1"/>
</dbReference>
<evidence type="ECO:0000259" key="3">
    <source>
        <dbReference type="Pfam" id="PF13464"/>
    </source>
</evidence>
<feature type="transmembrane region" description="Helical" evidence="2">
    <location>
        <begin position="120"/>
        <end position="140"/>
    </location>
</feature>
<dbReference type="InterPro" id="IPR025194">
    <property type="entry name" value="RodZ-like_C"/>
</dbReference>
<evidence type="ECO:0000256" key="1">
    <source>
        <dbReference type="SAM" id="MobiDB-lite"/>
    </source>
</evidence>
<dbReference type="PANTHER" id="PTHR34475:SF1">
    <property type="entry name" value="CYTOSKELETON PROTEIN RODZ"/>
    <property type="match status" value="1"/>
</dbReference>
<feature type="compositionally biased region" description="Pro residues" evidence="1">
    <location>
        <begin position="166"/>
        <end position="178"/>
    </location>
</feature>
<dbReference type="EMBL" id="AP017424">
    <property type="protein sequence ID" value="BAU86492.1"/>
    <property type="molecule type" value="Genomic_DNA"/>
</dbReference>
<accession>A0A169P568</accession>
<dbReference type="Pfam" id="PF13413">
    <property type="entry name" value="HTH_25"/>
    <property type="match status" value="1"/>
</dbReference>
<organism evidence="4 5">
    <name type="scientific">Streptomyces laurentii</name>
    <dbReference type="NCBI Taxonomy" id="39478"/>
    <lineage>
        <taxon>Bacteria</taxon>
        <taxon>Bacillati</taxon>
        <taxon>Actinomycetota</taxon>
        <taxon>Actinomycetes</taxon>
        <taxon>Kitasatosporales</taxon>
        <taxon>Streptomycetaceae</taxon>
        <taxon>Streptomyces</taxon>
    </lineage>
</organism>
<feature type="compositionally biased region" description="Low complexity" evidence="1">
    <location>
        <begin position="146"/>
        <end position="165"/>
    </location>
</feature>
<proteinExistence type="predicted"/>
<dbReference type="GO" id="GO:0003677">
    <property type="term" value="F:DNA binding"/>
    <property type="evidence" value="ECO:0007669"/>
    <property type="project" value="InterPro"/>
</dbReference>
<dbReference type="Gene3D" id="1.10.260.40">
    <property type="entry name" value="lambda repressor-like DNA-binding domains"/>
    <property type="match status" value="1"/>
</dbReference>
<sequence length="376" mass="39973">MSIGNSPEDDRYFPADDPESIGRALQQARIAAGLTAEEISTSTRVRVPIVQAIEEDDFSRCGGDVYARGHIRTLARAVGLDPAPLIERYDAEHGGRPAPTPAAPLFEAERIRAEPRRPNWTAAMVAAIVAVVGFVGFTMFNGTDAPSGGSAAEGPAPATSATAPAKPKPAKPADPKPVPSDSAIAAVPQDKVTVKLTATDDKSWISAKAHDGKVLFDGLLLAGQSKTFQDDERVDLILGNAGPIELYVNGKKVEDSFESGQVERLSYTKGDPRRADRALPGVPVTPHVARVNPARRERGRDEVVLSPCPNAVPSPLSLSDAPVTRWTRRSSQAAWQRTAGSSSRTPRKRTSPSSTPAASSKPPRRTPSTPFSKPMT</sequence>
<dbReference type="InterPro" id="IPR050400">
    <property type="entry name" value="Bact_Cytoskel_RodZ"/>
</dbReference>
<feature type="compositionally biased region" description="Polar residues" evidence="1">
    <location>
        <begin position="329"/>
        <end position="340"/>
    </location>
</feature>
<dbReference type="Pfam" id="PF13464">
    <property type="entry name" value="RodZ_C"/>
    <property type="match status" value="1"/>
</dbReference>
<dbReference type="InterPro" id="IPR010982">
    <property type="entry name" value="Lambda_DNA-bd_dom_sf"/>
</dbReference>
<gene>
    <name evidence="4" type="ORF">SLA_5623</name>
</gene>
<reference evidence="4 5" key="1">
    <citation type="journal article" date="2016" name="Genome Announc.">
        <title>Complete Genome Sequence of Thiostrepton-Producing Streptomyces laurentii ATCC 31255.</title>
        <authorList>
            <person name="Doi K."/>
            <person name="Fujino Y."/>
            <person name="Nagayoshi Y."/>
            <person name="Ohshima T."/>
            <person name="Ogata S."/>
        </authorList>
    </citation>
    <scope>NUCLEOTIDE SEQUENCE [LARGE SCALE GENOMIC DNA]</scope>
    <source>
        <strain evidence="4 5">ATCC 31255</strain>
    </source>
</reference>
<keyword evidence="2" id="KW-0472">Membrane</keyword>
<feature type="region of interest" description="Disordered" evidence="1">
    <location>
        <begin position="146"/>
        <end position="184"/>
    </location>
</feature>
<protein>
    <submittedName>
        <fullName evidence="4">Membrane protein</fullName>
    </submittedName>
</protein>
<keyword evidence="5" id="KW-1185">Reference proteome</keyword>
<dbReference type="KEGG" id="slau:SLA_5623"/>
<evidence type="ECO:0000313" key="4">
    <source>
        <dbReference type="EMBL" id="BAU86492.1"/>
    </source>
</evidence>
<feature type="compositionally biased region" description="Basic and acidic residues" evidence="1">
    <location>
        <begin position="294"/>
        <end position="303"/>
    </location>
</feature>
<name>A0A169P568_STRLU</name>
<evidence type="ECO:0000256" key="2">
    <source>
        <dbReference type="SAM" id="Phobius"/>
    </source>
</evidence>
<dbReference type="Proteomes" id="UP000217676">
    <property type="component" value="Chromosome"/>
</dbReference>
<feature type="region of interest" description="Disordered" evidence="1">
    <location>
        <begin position="292"/>
        <end position="376"/>
    </location>
</feature>